<name>A0AAD9CZN1_PAPLA</name>
<evidence type="ECO:0000256" key="1">
    <source>
        <dbReference type="SAM" id="Phobius"/>
    </source>
</evidence>
<gene>
    <name evidence="2" type="ORF">DB88DRAFT_473332</name>
</gene>
<sequence length="106" mass="11396">MADGKGGTPNGDPINTGTLLGLVFAGMLALALVIFIIHSWWYGKLPRQQATPCPEGQWVSLCGRPGGWRCEEGLEVGALEVWGEGRTLLSSKSYCLAAMRSISKME</sequence>
<evidence type="ECO:0000313" key="3">
    <source>
        <dbReference type="Proteomes" id="UP001182556"/>
    </source>
</evidence>
<evidence type="ECO:0000313" key="2">
    <source>
        <dbReference type="EMBL" id="KAK1923694.1"/>
    </source>
</evidence>
<organism evidence="2 3">
    <name type="scientific">Papiliotrema laurentii</name>
    <name type="common">Cryptococcus laurentii</name>
    <dbReference type="NCBI Taxonomy" id="5418"/>
    <lineage>
        <taxon>Eukaryota</taxon>
        <taxon>Fungi</taxon>
        <taxon>Dikarya</taxon>
        <taxon>Basidiomycota</taxon>
        <taxon>Agaricomycotina</taxon>
        <taxon>Tremellomycetes</taxon>
        <taxon>Tremellales</taxon>
        <taxon>Rhynchogastremaceae</taxon>
        <taxon>Papiliotrema</taxon>
    </lineage>
</organism>
<reference evidence="2" key="1">
    <citation type="submission" date="2023-02" db="EMBL/GenBank/DDBJ databases">
        <title>Identification and recombinant expression of a fungal hydrolase from Papiliotrema laurentii that hydrolyzes apple cutin and clears colloidal polyester polyurethane.</title>
        <authorList>
            <consortium name="DOE Joint Genome Institute"/>
            <person name="Roman V.A."/>
            <person name="Bojanowski C."/>
            <person name="Crable B.R."/>
            <person name="Wagner D.N."/>
            <person name="Hung C.S."/>
            <person name="Nadeau L.J."/>
            <person name="Schratz L."/>
            <person name="Haridas S."/>
            <person name="Pangilinan J."/>
            <person name="Lipzen A."/>
            <person name="Na H."/>
            <person name="Yan M."/>
            <person name="Ng V."/>
            <person name="Grigoriev I.V."/>
            <person name="Spatafora J.W."/>
            <person name="Barlow D."/>
            <person name="Biffinger J."/>
            <person name="Kelley-Loughnane N."/>
            <person name="Varaljay V.A."/>
            <person name="Crookes-Goodson W.J."/>
        </authorList>
    </citation>
    <scope>NUCLEOTIDE SEQUENCE</scope>
    <source>
        <strain evidence="2">5307AH</strain>
    </source>
</reference>
<feature type="transmembrane region" description="Helical" evidence="1">
    <location>
        <begin position="20"/>
        <end position="42"/>
    </location>
</feature>
<accession>A0AAD9CZN1</accession>
<proteinExistence type="predicted"/>
<dbReference type="Proteomes" id="UP001182556">
    <property type="component" value="Unassembled WGS sequence"/>
</dbReference>
<keyword evidence="1" id="KW-0812">Transmembrane</keyword>
<protein>
    <submittedName>
        <fullName evidence="2">Uncharacterized protein</fullName>
    </submittedName>
</protein>
<dbReference type="EMBL" id="JAODAN010000006">
    <property type="protein sequence ID" value="KAK1923694.1"/>
    <property type="molecule type" value="Genomic_DNA"/>
</dbReference>
<keyword evidence="1" id="KW-0472">Membrane</keyword>
<dbReference type="AlphaFoldDB" id="A0AAD9CZN1"/>
<keyword evidence="1" id="KW-1133">Transmembrane helix</keyword>
<comment type="caution">
    <text evidence="2">The sequence shown here is derived from an EMBL/GenBank/DDBJ whole genome shotgun (WGS) entry which is preliminary data.</text>
</comment>
<keyword evidence="3" id="KW-1185">Reference proteome</keyword>